<dbReference type="RefSeq" id="WP_183200149.1">
    <property type="nucleotide sequence ID" value="NZ_JACIEK010000005.1"/>
</dbReference>
<keyword evidence="2" id="KW-1185">Reference proteome</keyword>
<gene>
    <name evidence="1" type="ORF">GGR04_002459</name>
</gene>
<proteinExistence type="predicted"/>
<dbReference type="Proteomes" id="UP000542776">
    <property type="component" value="Unassembled WGS sequence"/>
</dbReference>
<evidence type="ECO:0000313" key="2">
    <source>
        <dbReference type="Proteomes" id="UP000542776"/>
    </source>
</evidence>
<dbReference type="EMBL" id="JACIEK010000005">
    <property type="protein sequence ID" value="MBB3998618.1"/>
    <property type="molecule type" value="Genomic_DNA"/>
</dbReference>
<comment type="caution">
    <text evidence="1">The sequence shown here is derived from an EMBL/GenBank/DDBJ whole genome shotgun (WGS) entry which is preliminary data.</text>
</comment>
<organism evidence="1 2">
    <name type="scientific">Aureimonas pseudogalii</name>
    <dbReference type="NCBI Taxonomy" id="1744844"/>
    <lineage>
        <taxon>Bacteria</taxon>
        <taxon>Pseudomonadati</taxon>
        <taxon>Pseudomonadota</taxon>
        <taxon>Alphaproteobacteria</taxon>
        <taxon>Hyphomicrobiales</taxon>
        <taxon>Aurantimonadaceae</taxon>
        <taxon>Aureimonas</taxon>
    </lineage>
</organism>
<reference evidence="1 2" key="1">
    <citation type="submission" date="2020-08" db="EMBL/GenBank/DDBJ databases">
        <title>Genomic Encyclopedia of Type Strains, Phase IV (KMG-IV): sequencing the most valuable type-strain genomes for metagenomic binning, comparative biology and taxonomic classification.</title>
        <authorList>
            <person name="Goeker M."/>
        </authorList>
    </citation>
    <scope>NUCLEOTIDE SEQUENCE [LARGE SCALE GENOMIC DNA]</scope>
    <source>
        <strain evidence="1 2">DSM 102238</strain>
    </source>
</reference>
<dbReference type="AlphaFoldDB" id="A0A7W6H4W8"/>
<protein>
    <submittedName>
        <fullName evidence="1">Uncharacterized protein</fullName>
    </submittedName>
</protein>
<sequence length="132" mass="14869">MSHDLTTLPRVIKIIDPWKFVINIGLEDGVKNGDRFLIFGPGENLVDPLTRRDLGMLELVRGKARVAHVQDRISTLMSDEYEITPGTKRVVRRKGSSMFAVSNQPTVEEIEEGEERTKTALDVSFGDYARPI</sequence>
<accession>A0A7W6H4W8</accession>
<evidence type="ECO:0000313" key="1">
    <source>
        <dbReference type="EMBL" id="MBB3998618.1"/>
    </source>
</evidence>
<name>A0A7W6H4W8_9HYPH</name>